<dbReference type="Proteomes" id="UP000653578">
    <property type="component" value="Unassembled WGS sequence"/>
</dbReference>
<comment type="caution">
    <text evidence="1">The sequence shown here is derived from an EMBL/GenBank/DDBJ whole genome shotgun (WGS) entry which is preliminary data.</text>
</comment>
<evidence type="ECO:0000313" key="2">
    <source>
        <dbReference type="Proteomes" id="UP000653578"/>
    </source>
</evidence>
<sequence>MLFKRLMSRPKPIIDESRIGYMIRLCEDNSIEMSYLFEIIEYDKVNYSNTLADQFDSRVSLYEEKPLSEFTK</sequence>
<proteinExistence type="predicted"/>
<gene>
    <name evidence="1" type="ORF">GC096_11875</name>
</gene>
<organism evidence="1 2">
    <name type="scientific">Paenibacillus plantarum</name>
    <dbReference type="NCBI Taxonomy" id="2654975"/>
    <lineage>
        <taxon>Bacteria</taxon>
        <taxon>Bacillati</taxon>
        <taxon>Bacillota</taxon>
        <taxon>Bacilli</taxon>
        <taxon>Bacillales</taxon>
        <taxon>Paenibacillaceae</taxon>
        <taxon>Paenibacillus</taxon>
    </lineage>
</organism>
<protein>
    <submittedName>
        <fullName evidence="1">Uncharacterized protein</fullName>
    </submittedName>
</protein>
<name>A0ABX1X9I0_9BACL</name>
<evidence type="ECO:0000313" key="1">
    <source>
        <dbReference type="EMBL" id="NOU64726.1"/>
    </source>
</evidence>
<dbReference type="EMBL" id="WHNY01000037">
    <property type="protein sequence ID" value="NOU64726.1"/>
    <property type="molecule type" value="Genomic_DNA"/>
</dbReference>
<accession>A0ABX1X9I0</accession>
<reference evidence="1 2" key="1">
    <citation type="submission" date="2019-10" db="EMBL/GenBank/DDBJ databases">
        <title>Description of Paenibacillus humi sp. nov.</title>
        <authorList>
            <person name="Carlier A."/>
            <person name="Qi S."/>
        </authorList>
    </citation>
    <scope>NUCLEOTIDE SEQUENCE [LARGE SCALE GENOMIC DNA]</scope>
    <source>
        <strain evidence="1 2">LMG 31461</strain>
    </source>
</reference>
<keyword evidence="2" id="KW-1185">Reference proteome</keyword>
<dbReference type="RefSeq" id="WP_171630439.1">
    <property type="nucleotide sequence ID" value="NZ_WHNY01000037.1"/>
</dbReference>